<comment type="caution">
    <text evidence="2">The sequence shown here is derived from an EMBL/GenBank/DDBJ whole genome shotgun (WGS) entry which is preliminary data.</text>
</comment>
<evidence type="ECO:0008006" key="4">
    <source>
        <dbReference type="Google" id="ProtNLM"/>
    </source>
</evidence>
<accession>A0A2D0KG01</accession>
<keyword evidence="1" id="KW-0812">Transmembrane</keyword>
<evidence type="ECO:0000256" key="1">
    <source>
        <dbReference type="SAM" id="Phobius"/>
    </source>
</evidence>
<dbReference type="EMBL" id="NJAK01000001">
    <property type="protein sequence ID" value="PHM62369.1"/>
    <property type="molecule type" value="Genomic_DNA"/>
</dbReference>
<dbReference type="AlphaFoldDB" id="A0A2D0KG01"/>
<keyword evidence="1" id="KW-1133">Transmembrane helix</keyword>
<keyword evidence="3" id="KW-1185">Reference proteome</keyword>
<gene>
    <name evidence="2" type="ORF">Xish_01571</name>
</gene>
<sequence length="80" mass="9876">MYIFVLTFCTLYLYIIKKYKDNFILLLIPFLVYFLTAGLQYNIGSDYFSYINIYNNQWLIDKYYNSGEYIFFTPTRYYII</sequence>
<feature type="transmembrane region" description="Helical" evidence="1">
    <location>
        <begin position="23"/>
        <end position="43"/>
    </location>
</feature>
<reference evidence="2 3" key="1">
    <citation type="journal article" date="2017" name="Nat. Microbiol.">
        <title>Natural product diversity associated with the nematode symbionts Photorhabdus and Xenorhabdus.</title>
        <authorList>
            <person name="Tobias N.J."/>
            <person name="Wolff H."/>
            <person name="Djahanschiri B."/>
            <person name="Grundmann F."/>
            <person name="Kronenwerth M."/>
            <person name="Shi Y.M."/>
            <person name="Simonyi S."/>
            <person name="Grun P."/>
            <person name="Shapiro-Ilan D."/>
            <person name="Pidot S.J."/>
            <person name="Stinear T.P."/>
            <person name="Ebersberger I."/>
            <person name="Bode H.B."/>
        </authorList>
    </citation>
    <scope>NUCLEOTIDE SEQUENCE [LARGE SCALE GENOMIC DNA]</scope>
    <source>
        <strain evidence="2 3">DSM 22670</strain>
    </source>
</reference>
<organism evidence="2 3">
    <name type="scientific">Xenorhabdus ishibashii</name>
    <dbReference type="NCBI Taxonomy" id="1034471"/>
    <lineage>
        <taxon>Bacteria</taxon>
        <taxon>Pseudomonadati</taxon>
        <taxon>Pseudomonadota</taxon>
        <taxon>Gammaproteobacteria</taxon>
        <taxon>Enterobacterales</taxon>
        <taxon>Morganellaceae</taxon>
        <taxon>Xenorhabdus</taxon>
    </lineage>
</organism>
<name>A0A2D0KG01_9GAMM</name>
<dbReference type="Proteomes" id="UP000222168">
    <property type="component" value="Unassembled WGS sequence"/>
</dbReference>
<proteinExistence type="predicted"/>
<protein>
    <recommendedName>
        <fullName evidence="4">EpsG family protein</fullName>
    </recommendedName>
</protein>
<keyword evidence="1" id="KW-0472">Membrane</keyword>
<evidence type="ECO:0000313" key="2">
    <source>
        <dbReference type="EMBL" id="PHM62369.1"/>
    </source>
</evidence>
<evidence type="ECO:0000313" key="3">
    <source>
        <dbReference type="Proteomes" id="UP000222168"/>
    </source>
</evidence>